<evidence type="ECO:0000313" key="2">
    <source>
        <dbReference type="Proteomes" id="UP000282084"/>
    </source>
</evidence>
<comment type="caution">
    <text evidence="1">The sequence shown here is derived from an EMBL/GenBank/DDBJ whole genome shotgun (WGS) entry which is preliminary data.</text>
</comment>
<sequence length="32" mass="3612">MDWIALITAALGTITAGLELARVVRRERRDDE</sequence>
<dbReference type="Proteomes" id="UP000282084">
    <property type="component" value="Unassembled WGS sequence"/>
</dbReference>
<keyword evidence="2" id="KW-1185">Reference proteome</keyword>
<dbReference type="AlphaFoldDB" id="A0A495VYL7"/>
<reference evidence="1 2" key="1">
    <citation type="submission" date="2018-10" db="EMBL/GenBank/DDBJ databases">
        <title>Sequencing the genomes of 1000 actinobacteria strains.</title>
        <authorList>
            <person name="Klenk H.-P."/>
        </authorList>
    </citation>
    <scope>NUCLEOTIDE SEQUENCE [LARGE SCALE GENOMIC DNA]</scope>
    <source>
        <strain evidence="1 2">DSM 43800</strain>
    </source>
</reference>
<protein>
    <submittedName>
        <fullName evidence="1">Uncharacterized protein</fullName>
    </submittedName>
</protein>
<gene>
    <name evidence="1" type="ORF">C8E97_2252</name>
</gene>
<proteinExistence type="predicted"/>
<dbReference type="EMBL" id="RBXO01000001">
    <property type="protein sequence ID" value="RKT53673.1"/>
    <property type="molecule type" value="Genomic_DNA"/>
</dbReference>
<name>A0A495VYL7_9PSEU</name>
<organism evidence="1 2">
    <name type="scientific">Saccharothrix australiensis</name>
    <dbReference type="NCBI Taxonomy" id="2072"/>
    <lineage>
        <taxon>Bacteria</taxon>
        <taxon>Bacillati</taxon>
        <taxon>Actinomycetota</taxon>
        <taxon>Actinomycetes</taxon>
        <taxon>Pseudonocardiales</taxon>
        <taxon>Pseudonocardiaceae</taxon>
        <taxon>Saccharothrix</taxon>
    </lineage>
</organism>
<evidence type="ECO:0000313" key="1">
    <source>
        <dbReference type="EMBL" id="RKT53673.1"/>
    </source>
</evidence>
<accession>A0A495VYL7</accession>